<dbReference type="SMART" id="SM00408">
    <property type="entry name" value="IGc2"/>
    <property type="match status" value="1"/>
</dbReference>
<organism evidence="10 11">
    <name type="scientific">Agrilus planipennis</name>
    <name type="common">Emerald ash borer</name>
    <name type="synonym">Agrilus marcopoli</name>
    <dbReference type="NCBI Taxonomy" id="224129"/>
    <lineage>
        <taxon>Eukaryota</taxon>
        <taxon>Metazoa</taxon>
        <taxon>Ecdysozoa</taxon>
        <taxon>Arthropoda</taxon>
        <taxon>Hexapoda</taxon>
        <taxon>Insecta</taxon>
        <taxon>Pterygota</taxon>
        <taxon>Neoptera</taxon>
        <taxon>Endopterygota</taxon>
        <taxon>Coleoptera</taxon>
        <taxon>Polyphaga</taxon>
        <taxon>Elateriformia</taxon>
        <taxon>Buprestoidea</taxon>
        <taxon>Buprestidae</taxon>
        <taxon>Agrilinae</taxon>
        <taxon>Agrilus</taxon>
    </lineage>
</organism>
<dbReference type="InterPro" id="IPR013098">
    <property type="entry name" value="Ig_I-set"/>
</dbReference>
<dbReference type="Pfam" id="PF07679">
    <property type="entry name" value="I-set"/>
    <property type="match status" value="1"/>
</dbReference>
<dbReference type="InterPro" id="IPR003599">
    <property type="entry name" value="Ig_sub"/>
</dbReference>
<evidence type="ECO:0000313" key="11">
    <source>
        <dbReference type="RefSeq" id="XP_018327420.1"/>
    </source>
</evidence>
<dbReference type="FunCoup" id="A0A1W4X516">
    <property type="interactions" value="173"/>
</dbReference>
<dbReference type="GeneID" id="108738489"/>
<sequence>MLRIIITLTLWIFAMGDDWTTQCNKCKCIWSDGRKKADCSNIKLITIPDNLSSEIRDVDISSNELYELRDYAFASVNLQNINKLKLRNCTIEKVHKFALAKLALLIELDLSLNDISELEEDTFKDNEKLRTLFLNHNNLKQLHGTVFHNLRYLQKFEVNSNKITYVDPYIFKNGPALQYVDLSNNKLKYIDPQFLMNLERIMSFNVQMNPWICDCNLKKLRDLVIENNLVTTPTACVEPRRLNNTLWSQLESKDFACQPKIISIFSNVLDNVVASNVTVFCKAEGDPDLEVNWMLNGRTIDRDSQKQKYYIREDTTGSLSWCNLTIFQFDFGDRGEYRCIAKNAAGKDEKNISLTIGNDFYNKSVYRTSSSGMLNLAIGLSVAIVVLLILVAVLIFYCIKTSRKSESKLNPLNQSNDYINLPVRQEAEKSLITEVNPVTKPPRQYSASAMNGSMELDIKTNLLENDMSYGIDDESHSFDFERPTHSKSQNINAVNGIQLPPDLLSFSHRSIQISPTASSVSMIQDPIIQPQGYGLPTNIQSPLYDSLNMCRTLPYSRSQSPFVSPLNSVMVTSCPSGYVTIPRKPRASWSSESPGHSLIADPVYDNLGARTTAGGNSQLSLNRLNDIPKPKVATLPRNYLIPRATSAEQQVIKRKPNTEYEPFSLLSTDVDSANSGIQNNSGAGAMVKVPPRPPPKPKKRSSTGPLFEDEGEDGTEV</sequence>
<name>A0A1W4X516_AGRPL</name>
<evidence type="ECO:0000256" key="1">
    <source>
        <dbReference type="ARBA" id="ARBA00022614"/>
    </source>
</evidence>
<dbReference type="PANTHER" id="PTHR24366">
    <property type="entry name" value="IG(IMMUNOGLOBULIN) AND LRR(LEUCINE RICH REPEAT) DOMAINS"/>
    <property type="match status" value="1"/>
</dbReference>
<keyword evidence="7" id="KW-0472">Membrane</keyword>
<dbReference type="RefSeq" id="XP_018327420.1">
    <property type="nucleotide sequence ID" value="XM_018471918.2"/>
</dbReference>
<dbReference type="Gene3D" id="2.60.40.10">
    <property type="entry name" value="Immunoglobulins"/>
    <property type="match status" value="1"/>
</dbReference>
<proteinExistence type="predicted"/>
<evidence type="ECO:0000256" key="3">
    <source>
        <dbReference type="ARBA" id="ARBA00022737"/>
    </source>
</evidence>
<dbReference type="InterPro" id="IPR007110">
    <property type="entry name" value="Ig-like_dom"/>
</dbReference>
<accession>A0A1W4X516</accession>
<keyword evidence="4" id="KW-1015">Disulfide bond</keyword>
<dbReference type="SMART" id="SM00369">
    <property type="entry name" value="LRR_TYP"/>
    <property type="match status" value="4"/>
</dbReference>
<dbReference type="InterPro" id="IPR036179">
    <property type="entry name" value="Ig-like_dom_sf"/>
</dbReference>
<feature type="domain" description="Ig-like" evidence="9">
    <location>
        <begin position="259"/>
        <end position="353"/>
    </location>
</feature>
<dbReference type="InterPro" id="IPR000483">
    <property type="entry name" value="Cys-rich_flank_reg_C"/>
</dbReference>
<feature type="chain" id="PRO_5010737403" evidence="8">
    <location>
        <begin position="17"/>
        <end position="717"/>
    </location>
</feature>
<dbReference type="KEGG" id="apln:108738489"/>
<dbReference type="PANTHER" id="PTHR24366:SF163">
    <property type="entry name" value="KEKKON4"/>
    <property type="match status" value="1"/>
</dbReference>
<dbReference type="SUPFAM" id="SSF48726">
    <property type="entry name" value="Immunoglobulin"/>
    <property type="match status" value="1"/>
</dbReference>
<evidence type="ECO:0000256" key="5">
    <source>
        <dbReference type="ARBA" id="ARBA00023180"/>
    </source>
</evidence>
<dbReference type="Gene3D" id="3.80.10.10">
    <property type="entry name" value="Ribonuclease Inhibitor"/>
    <property type="match status" value="2"/>
</dbReference>
<dbReference type="PROSITE" id="PS51450">
    <property type="entry name" value="LRR"/>
    <property type="match status" value="1"/>
</dbReference>
<dbReference type="InterPro" id="IPR003598">
    <property type="entry name" value="Ig_sub2"/>
</dbReference>
<keyword evidence="5" id="KW-0325">Glycoprotein</keyword>
<gene>
    <name evidence="11" type="primary">LOC108738489</name>
</gene>
<evidence type="ECO:0000313" key="10">
    <source>
        <dbReference type="Proteomes" id="UP000192223"/>
    </source>
</evidence>
<keyword evidence="7" id="KW-1133">Transmembrane helix</keyword>
<dbReference type="InterPro" id="IPR013783">
    <property type="entry name" value="Ig-like_fold"/>
</dbReference>
<keyword evidence="3" id="KW-0677">Repeat</keyword>
<feature type="transmembrane region" description="Helical" evidence="7">
    <location>
        <begin position="373"/>
        <end position="399"/>
    </location>
</feature>
<reference evidence="11" key="1">
    <citation type="submission" date="2025-08" db="UniProtKB">
        <authorList>
            <consortium name="RefSeq"/>
        </authorList>
    </citation>
    <scope>IDENTIFICATION</scope>
    <source>
        <tissue evidence="11">Entire body</tissue>
    </source>
</reference>
<dbReference type="InterPro" id="IPR032675">
    <property type="entry name" value="LRR_dom_sf"/>
</dbReference>
<protein>
    <submittedName>
        <fullName evidence="11">Leucine-rich repeat-containing protein 24</fullName>
    </submittedName>
</protein>
<feature type="compositionally biased region" description="Acidic residues" evidence="6">
    <location>
        <begin position="707"/>
        <end position="717"/>
    </location>
</feature>
<dbReference type="OrthoDB" id="5954366at2759"/>
<evidence type="ECO:0000256" key="4">
    <source>
        <dbReference type="ARBA" id="ARBA00023157"/>
    </source>
</evidence>
<dbReference type="Proteomes" id="UP000192223">
    <property type="component" value="Unplaced"/>
</dbReference>
<feature type="signal peptide" evidence="8">
    <location>
        <begin position="1"/>
        <end position="16"/>
    </location>
</feature>
<dbReference type="STRING" id="224129.A0A1W4X516"/>
<evidence type="ECO:0000256" key="8">
    <source>
        <dbReference type="SAM" id="SignalP"/>
    </source>
</evidence>
<feature type="region of interest" description="Disordered" evidence="6">
    <location>
        <begin position="669"/>
        <end position="717"/>
    </location>
</feature>
<evidence type="ECO:0000259" key="9">
    <source>
        <dbReference type="PROSITE" id="PS50835"/>
    </source>
</evidence>
<dbReference type="AlphaFoldDB" id="A0A1W4X516"/>
<dbReference type="Pfam" id="PF13855">
    <property type="entry name" value="LRR_8"/>
    <property type="match status" value="1"/>
</dbReference>
<evidence type="ECO:0000256" key="6">
    <source>
        <dbReference type="SAM" id="MobiDB-lite"/>
    </source>
</evidence>
<dbReference type="InterPro" id="IPR003591">
    <property type="entry name" value="Leu-rich_rpt_typical-subtyp"/>
</dbReference>
<keyword evidence="2 8" id="KW-0732">Signal</keyword>
<evidence type="ECO:0000256" key="2">
    <source>
        <dbReference type="ARBA" id="ARBA00022729"/>
    </source>
</evidence>
<keyword evidence="7" id="KW-0812">Transmembrane</keyword>
<keyword evidence="1" id="KW-0433">Leucine-rich repeat</keyword>
<dbReference type="SMART" id="SM00409">
    <property type="entry name" value="IG"/>
    <property type="match status" value="1"/>
</dbReference>
<dbReference type="PROSITE" id="PS50835">
    <property type="entry name" value="IG_LIKE"/>
    <property type="match status" value="1"/>
</dbReference>
<dbReference type="SUPFAM" id="SSF52058">
    <property type="entry name" value="L domain-like"/>
    <property type="match status" value="1"/>
</dbReference>
<dbReference type="InParanoid" id="A0A1W4X516"/>
<dbReference type="SMART" id="SM00082">
    <property type="entry name" value="LRRCT"/>
    <property type="match status" value="1"/>
</dbReference>
<evidence type="ECO:0000256" key="7">
    <source>
        <dbReference type="SAM" id="Phobius"/>
    </source>
</evidence>
<feature type="compositionally biased region" description="Polar residues" evidence="6">
    <location>
        <begin position="669"/>
        <end position="682"/>
    </location>
</feature>
<dbReference type="InterPro" id="IPR001611">
    <property type="entry name" value="Leu-rich_rpt"/>
</dbReference>
<dbReference type="Pfam" id="PF00560">
    <property type="entry name" value="LRR_1"/>
    <property type="match status" value="1"/>
</dbReference>
<dbReference type="GO" id="GO:0071944">
    <property type="term" value="C:cell periphery"/>
    <property type="evidence" value="ECO:0007669"/>
    <property type="project" value="UniProtKB-ARBA"/>
</dbReference>
<keyword evidence="10" id="KW-1185">Reference proteome</keyword>